<dbReference type="GeneID" id="95987929"/>
<keyword evidence="3" id="KW-1185">Reference proteome</keyword>
<accession>A0ABR3PYB1</accession>
<dbReference type="EMBL" id="JBBXJM010000005">
    <property type="protein sequence ID" value="KAL1407453.1"/>
    <property type="molecule type" value="Genomic_DNA"/>
</dbReference>
<protein>
    <recommendedName>
        <fullName evidence="4">Found in mitochondrial proteome protein 51</fullName>
    </recommendedName>
</protein>
<feature type="compositionally biased region" description="Low complexity" evidence="1">
    <location>
        <begin position="152"/>
        <end position="162"/>
    </location>
</feature>
<gene>
    <name evidence="2" type="ORF">Q8F55_006886</name>
</gene>
<proteinExistence type="predicted"/>
<evidence type="ECO:0000256" key="1">
    <source>
        <dbReference type="SAM" id="MobiDB-lite"/>
    </source>
</evidence>
<reference evidence="2 3" key="1">
    <citation type="submission" date="2023-08" db="EMBL/GenBank/DDBJ databases">
        <title>Annotated Genome Sequence of Vanrija albida AlHP1.</title>
        <authorList>
            <person name="Herzog R."/>
        </authorList>
    </citation>
    <scope>NUCLEOTIDE SEQUENCE [LARGE SCALE GENOMIC DNA]</scope>
    <source>
        <strain evidence="2 3">AlHP1</strain>
    </source>
</reference>
<sequence length="178" mass="17922">MSGFALGLTTGVLAGAAVYYTLSTGLEQSTAHLRNRLAHSNAVLEHSFSPAAQPAPVSLVGPSGTPDASLPDLVRRKWNALVAGAVTGARETDWAEIGRAAYASGRELAGRLGEPATPAAEDAARAVAAAGEAAAPEAIVEASKAAAKKAAAAQPTAVNVDAPLRPSPKITEAPKRLV</sequence>
<evidence type="ECO:0000313" key="3">
    <source>
        <dbReference type="Proteomes" id="UP001565368"/>
    </source>
</evidence>
<dbReference type="Proteomes" id="UP001565368">
    <property type="component" value="Unassembled WGS sequence"/>
</dbReference>
<organism evidence="2 3">
    <name type="scientific">Vanrija albida</name>
    <dbReference type="NCBI Taxonomy" id="181172"/>
    <lineage>
        <taxon>Eukaryota</taxon>
        <taxon>Fungi</taxon>
        <taxon>Dikarya</taxon>
        <taxon>Basidiomycota</taxon>
        <taxon>Agaricomycotina</taxon>
        <taxon>Tremellomycetes</taxon>
        <taxon>Trichosporonales</taxon>
        <taxon>Trichosporonaceae</taxon>
        <taxon>Vanrija</taxon>
    </lineage>
</organism>
<feature type="region of interest" description="Disordered" evidence="1">
    <location>
        <begin position="152"/>
        <end position="178"/>
    </location>
</feature>
<name>A0ABR3PYB1_9TREE</name>
<evidence type="ECO:0008006" key="4">
    <source>
        <dbReference type="Google" id="ProtNLM"/>
    </source>
</evidence>
<comment type="caution">
    <text evidence="2">The sequence shown here is derived from an EMBL/GenBank/DDBJ whole genome shotgun (WGS) entry which is preliminary data.</text>
</comment>
<dbReference type="RefSeq" id="XP_069207397.1">
    <property type="nucleotide sequence ID" value="XM_069355326.1"/>
</dbReference>
<evidence type="ECO:0000313" key="2">
    <source>
        <dbReference type="EMBL" id="KAL1407453.1"/>
    </source>
</evidence>